<evidence type="ECO:0000256" key="1">
    <source>
        <dbReference type="ARBA" id="ARBA00004196"/>
    </source>
</evidence>
<dbReference type="GO" id="GO:0005576">
    <property type="term" value="C:extracellular region"/>
    <property type="evidence" value="ECO:0007669"/>
    <property type="project" value="UniProtKB-SubCell"/>
</dbReference>
<dbReference type="NCBIfam" id="TIGR01376">
    <property type="entry name" value="POMP_repeat"/>
    <property type="match status" value="1"/>
</dbReference>
<keyword evidence="4" id="KW-0964">Secreted</keyword>
<evidence type="ECO:0000256" key="7">
    <source>
        <dbReference type="ARBA" id="ARBA00023237"/>
    </source>
</evidence>
<dbReference type="EMBL" id="MCFH01000003">
    <property type="protein sequence ID" value="ORX59217.1"/>
    <property type="molecule type" value="Genomic_DNA"/>
</dbReference>
<evidence type="ECO:0000256" key="8">
    <source>
        <dbReference type="SAM" id="Phobius"/>
    </source>
</evidence>
<evidence type="ECO:0000313" key="10">
    <source>
        <dbReference type="Proteomes" id="UP000193719"/>
    </source>
</evidence>
<dbReference type="Proteomes" id="UP000193719">
    <property type="component" value="Unassembled WGS sequence"/>
</dbReference>
<dbReference type="SUPFAM" id="SSF51126">
    <property type="entry name" value="Pectin lyase-like"/>
    <property type="match status" value="1"/>
</dbReference>
<evidence type="ECO:0000313" key="9">
    <source>
        <dbReference type="EMBL" id="ORX59217.1"/>
    </source>
</evidence>
<dbReference type="InterPro" id="IPR011050">
    <property type="entry name" value="Pectin_lyase_fold/virulence"/>
</dbReference>
<reference evidence="9 10" key="1">
    <citation type="submission" date="2016-08" db="EMBL/GenBank/DDBJ databases">
        <title>Genomes of anaerobic fungi encode conserved fungal cellulosomes for biomass hydrolysis.</title>
        <authorList>
            <consortium name="DOE Joint Genome Institute"/>
            <person name="Haitjema C.H."/>
            <person name="Gilmore S.P."/>
            <person name="Henske J.K."/>
            <person name="Solomon K.V."/>
            <person name="De Groot R."/>
            <person name="Kuo A."/>
            <person name="Mondo S.J."/>
            <person name="Salamov A.A."/>
            <person name="Labutti K."/>
            <person name="Zhao Z."/>
            <person name="Chiniquy J."/>
            <person name="Barry K."/>
            <person name="Brewer H.M."/>
            <person name="Purvine S.O."/>
            <person name="Wright A.T."/>
            <person name="Boxma B."/>
            <person name="Van Alen T."/>
            <person name="Hackstein J.H."/>
            <person name="Baker S.E."/>
            <person name="Grigoriev I.V."/>
            <person name="O'Malley M.A."/>
        </authorList>
    </citation>
    <scope>NUCLEOTIDE SEQUENCE [LARGE SCALE GENOMIC DNA]</scope>
    <source>
        <strain evidence="10">finn</strain>
    </source>
</reference>
<comment type="caution">
    <text evidence="9">The sequence shown here is derived from an EMBL/GenBank/DDBJ whole genome shotgun (WGS) entry which is preliminary data.</text>
</comment>
<dbReference type="PANTHER" id="PTHR32158:SF21">
    <property type="match status" value="1"/>
</dbReference>
<reference evidence="9 10" key="2">
    <citation type="submission" date="2016-08" db="EMBL/GenBank/DDBJ databases">
        <title>Pervasive Adenine N6-methylation of Active Genes in Fungi.</title>
        <authorList>
            <consortium name="DOE Joint Genome Institute"/>
            <person name="Mondo S.J."/>
            <person name="Dannebaum R.O."/>
            <person name="Kuo R.C."/>
            <person name="Labutti K."/>
            <person name="Haridas S."/>
            <person name="Kuo A."/>
            <person name="Salamov A."/>
            <person name="Ahrendt S.R."/>
            <person name="Lipzen A."/>
            <person name="Sullivan W."/>
            <person name="Andreopoulos W.B."/>
            <person name="Clum A."/>
            <person name="Lindquist E."/>
            <person name="Daum C."/>
            <person name="Ramamoorthy G.K."/>
            <person name="Gryganskyi A."/>
            <person name="Culley D."/>
            <person name="Magnuson J.K."/>
            <person name="James T.Y."/>
            <person name="O'Malley M.A."/>
            <person name="Stajich J.E."/>
            <person name="Spatafora J.W."/>
            <person name="Visel A."/>
            <person name="Grigoriev I.V."/>
        </authorList>
    </citation>
    <scope>NUCLEOTIDE SEQUENCE [LARGE SCALE GENOMIC DNA]</scope>
    <source>
        <strain evidence="10">finn</strain>
    </source>
</reference>
<comment type="subcellular location">
    <subcellularLocation>
        <location evidence="1">Cell envelope</location>
    </subcellularLocation>
    <subcellularLocation>
        <location evidence="2">Cell outer membrane</location>
    </subcellularLocation>
    <subcellularLocation>
        <location evidence="3">Secreted</location>
    </subcellularLocation>
</comment>
<sequence>MINFSKGYFNDIERDTSTINPKAVFFHSEHANTVNIINSTFEDIDINSNLPLINSINLQLNIINSTFSKCYTNYSYLFNTDFNVSINNSTFSDTSNLFSSLQSHYNITNTLFKDISSKNSLPAIINSKNSEVNITDSKFDNLNLRGYLFNEELYLSLKDVKIKNVHSNSKAILHILYKQITFDNLEMDNIVCNGDSGESSMLLYDSGETNVTLELKGLKITNSYTNGPLIKIKGNDNEIIIQGTVVSNVQSYGSIIGNLSKKSKISISNSNFSKNIDNNKINCGILQFQNDISLSIEDSEFNSNKNEGNGGALCFDNIVNMKLSLISNKFYNNKAKNGGAIYFSKRTITDKNYQLTSIIIENNVFQDNMVSEYGGAIYSEYDQLHMALSKNNNITNNKSGIMGAGIYTPYSASKNIFNINTCRFENNTVNSMVIDNFSSNPSYITLNTTLNNETIINVGDYFPLKFNLLDEFNNTVIDITKHYSLMTLKLLLKTKNYQNSTFKNSKNNHYILGNIGTFVNGIIYFTFLFFRFLTIY</sequence>
<gene>
    <name evidence="9" type="ORF">BCR36DRAFT_275816</name>
</gene>
<name>A0A1Y1VL72_9FUNG</name>
<organism evidence="9 10">
    <name type="scientific">Piromyces finnis</name>
    <dbReference type="NCBI Taxonomy" id="1754191"/>
    <lineage>
        <taxon>Eukaryota</taxon>
        <taxon>Fungi</taxon>
        <taxon>Fungi incertae sedis</taxon>
        <taxon>Chytridiomycota</taxon>
        <taxon>Chytridiomycota incertae sedis</taxon>
        <taxon>Neocallimastigomycetes</taxon>
        <taxon>Neocallimastigales</taxon>
        <taxon>Neocallimastigaceae</taxon>
        <taxon>Piromyces</taxon>
    </lineage>
</organism>
<proteinExistence type="predicted"/>
<keyword evidence="6 8" id="KW-0472">Membrane</keyword>
<dbReference type="AlphaFoldDB" id="A0A1Y1VL72"/>
<evidence type="ECO:0000256" key="3">
    <source>
        <dbReference type="ARBA" id="ARBA00004613"/>
    </source>
</evidence>
<accession>A0A1Y1VL72</accession>
<feature type="transmembrane region" description="Helical" evidence="8">
    <location>
        <begin position="510"/>
        <end position="533"/>
    </location>
</feature>
<dbReference type="InterPro" id="IPR003368">
    <property type="entry name" value="POMP_repeat"/>
</dbReference>
<dbReference type="PANTHER" id="PTHR32158">
    <property type="entry name" value="RING-TYPE DOMAIN-CONTAINING PROTEIN"/>
    <property type="match status" value="1"/>
</dbReference>
<evidence type="ECO:0000256" key="6">
    <source>
        <dbReference type="ARBA" id="ARBA00023136"/>
    </source>
</evidence>
<dbReference type="OrthoDB" id="10553516at2759"/>
<protein>
    <recommendedName>
        <fullName evidence="11">Right handed beta helix domain-containing protein</fullName>
    </recommendedName>
</protein>
<evidence type="ECO:0000256" key="5">
    <source>
        <dbReference type="ARBA" id="ARBA00022729"/>
    </source>
</evidence>
<keyword evidence="10" id="KW-1185">Reference proteome</keyword>
<keyword evidence="8" id="KW-1133">Transmembrane helix</keyword>
<evidence type="ECO:0000256" key="4">
    <source>
        <dbReference type="ARBA" id="ARBA00022525"/>
    </source>
</evidence>
<keyword evidence="5" id="KW-0732">Signal</keyword>
<keyword evidence="8" id="KW-0812">Transmembrane</keyword>
<evidence type="ECO:0008006" key="11">
    <source>
        <dbReference type="Google" id="ProtNLM"/>
    </source>
</evidence>
<keyword evidence="7" id="KW-0998">Cell outer membrane</keyword>
<evidence type="ECO:0000256" key="2">
    <source>
        <dbReference type="ARBA" id="ARBA00004442"/>
    </source>
</evidence>